<evidence type="ECO:0000313" key="1">
    <source>
        <dbReference type="EMBL" id="EOA38921.1"/>
    </source>
</evidence>
<dbReference type="OrthoDB" id="1917565at2759"/>
<dbReference type="AlphaFoldDB" id="R0GSZ3"/>
<name>R0GSZ3_9BRAS</name>
<accession>R0GSZ3</accession>
<dbReference type="KEGG" id="crb:17897375"/>
<dbReference type="Proteomes" id="UP000029121">
    <property type="component" value="Unassembled WGS sequence"/>
</dbReference>
<dbReference type="eggNOG" id="ENOG502SFNC">
    <property type="taxonomic scope" value="Eukaryota"/>
</dbReference>
<organism evidence="1 2">
    <name type="scientific">Capsella rubella</name>
    <dbReference type="NCBI Taxonomy" id="81985"/>
    <lineage>
        <taxon>Eukaryota</taxon>
        <taxon>Viridiplantae</taxon>
        <taxon>Streptophyta</taxon>
        <taxon>Embryophyta</taxon>
        <taxon>Tracheophyta</taxon>
        <taxon>Spermatophyta</taxon>
        <taxon>Magnoliopsida</taxon>
        <taxon>eudicotyledons</taxon>
        <taxon>Gunneridae</taxon>
        <taxon>Pentapetalae</taxon>
        <taxon>rosids</taxon>
        <taxon>malvids</taxon>
        <taxon>Brassicales</taxon>
        <taxon>Brassicaceae</taxon>
        <taxon>Camelineae</taxon>
        <taxon>Capsella</taxon>
    </lineage>
</organism>
<proteinExistence type="predicted"/>
<gene>
    <name evidence="1" type="ORF">CARUB_v10011319mg</name>
</gene>
<keyword evidence="2" id="KW-1185">Reference proteome</keyword>
<reference evidence="2" key="1">
    <citation type="journal article" date="2013" name="Nat. Genet.">
        <title>The Capsella rubella genome and the genomic consequences of rapid mating system evolution.</title>
        <authorList>
            <person name="Slotte T."/>
            <person name="Hazzouri K.M."/>
            <person name="Agren J.A."/>
            <person name="Koenig D."/>
            <person name="Maumus F."/>
            <person name="Guo Y.L."/>
            <person name="Steige K."/>
            <person name="Platts A.E."/>
            <person name="Escobar J.S."/>
            <person name="Newman L.K."/>
            <person name="Wang W."/>
            <person name="Mandakova T."/>
            <person name="Vello E."/>
            <person name="Smith L.M."/>
            <person name="Henz S.R."/>
            <person name="Steffen J."/>
            <person name="Takuno S."/>
            <person name="Brandvain Y."/>
            <person name="Coop G."/>
            <person name="Andolfatto P."/>
            <person name="Hu T.T."/>
            <person name="Blanchette M."/>
            <person name="Clark R.M."/>
            <person name="Quesneville H."/>
            <person name="Nordborg M."/>
            <person name="Gaut B.S."/>
            <person name="Lysak M.A."/>
            <person name="Jenkins J."/>
            <person name="Grimwood J."/>
            <person name="Chapman J."/>
            <person name="Prochnik S."/>
            <person name="Shu S."/>
            <person name="Rokhsar D."/>
            <person name="Schmutz J."/>
            <person name="Weigel D."/>
            <person name="Wright S.I."/>
        </authorList>
    </citation>
    <scope>NUCLEOTIDE SEQUENCE [LARGE SCALE GENOMIC DNA]</scope>
    <source>
        <strain evidence="2">cv. Monte Gargano</strain>
    </source>
</reference>
<protein>
    <submittedName>
        <fullName evidence="1">Uncharacterized protein</fullName>
    </submittedName>
</protein>
<evidence type="ECO:0000313" key="2">
    <source>
        <dbReference type="Proteomes" id="UP000029121"/>
    </source>
</evidence>
<sequence length="88" mass="9700">MSALSESAVILSLFQVSFTNQSSPSSSVLFFGLTLTAVLNALRFCSKQRLILEVPSISMGLRLKRTCSGVEVFGGFHEKQKIPFFIVR</sequence>
<dbReference type="EMBL" id="KB870805">
    <property type="protein sequence ID" value="EOA38921.1"/>
    <property type="molecule type" value="Genomic_DNA"/>
</dbReference>